<reference evidence="9 10" key="1">
    <citation type="submission" date="2020-07" db="EMBL/GenBank/DDBJ databases">
        <title>Genomic Encyclopedia of Type Strains, Phase IV (KMG-IV): sequencing the most valuable type-strain genomes for metagenomic binning, comparative biology and taxonomic classification.</title>
        <authorList>
            <person name="Goeker M."/>
        </authorList>
    </citation>
    <scope>NUCLEOTIDE SEQUENCE [LARGE SCALE GENOMIC DNA]</scope>
    <source>
        <strain evidence="9 10">DSM 45533</strain>
    </source>
</reference>
<evidence type="ECO:0000256" key="1">
    <source>
        <dbReference type="ARBA" id="ARBA00012513"/>
    </source>
</evidence>
<keyword evidence="4" id="KW-0547">Nucleotide-binding</keyword>
<proteinExistence type="predicted"/>
<dbReference type="Gene3D" id="1.50.10.10">
    <property type="match status" value="1"/>
</dbReference>
<comment type="caution">
    <text evidence="9">The sequence shown here is derived from an EMBL/GenBank/DDBJ whole genome shotgun (WGS) entry which is preliminary data.</text>
</comment>
<dbReference type="NCBIfam" id="NF038151">
    <property type="entry name" value="lanthi_synth_III"/>
    <property type="match status" value="1"/>
</dbReference>
<dbReference type="InterPro" id="IPR007822">
    <property type="entry name" value="LANC-like"/>
</dbReference>
<keyword evidence="5" id="KW-0418">Kinase</keyword>
<keyword evidence="10" id="KW-1185">Reference proteome</keyword>
<evidence type="ECO:0000256" key="7">
    <source>
        <dbReference type="SAM" id="MobiDB-lite"/>
    </source>
</evidence>
<dbReference type="InterPro" id="IPR057929">
    <property type="entry name" value="RamC_N"/>
</dbReference>
<dbReference type="EC" id="2.7.11.1" evidence="1"/>
<feature type="compositionally biased region" description="Gly residues" evidence="7">
    <location>
        <begin position="807"/>
        <end position="836"/>
    </location>
</feature>
<dbReference type="SUPFAM" id="SSF158745">
    <property type="entry name" value="LanC-like"/>
    <property type="match status" value="1"/>
</dbReference>
<protein>
    <recommendedName>
        <fullName evidence="1">non-specific serine/threonine protein kinase</fullName>
        <ecNumber evidence="1">2.7.11.1</ecNumber>
    </recommendedName>
</protein>
<feature type="domain" description="Protein kinase" evidence="8">
    <location>
        <begin position="222"/>
        <end position="515"/>
    </location>
</feature>
<evidence type="ECO:0000313" key="10">
    <source>
        <dbReference type="Proteomes" id="UP000530928"/>
    </source>
</evidence>
<evidence type="ECO:0000256" key="6">
    <source>
        <dbReference type="ARBA" id="ARBA00022840"/>
    </source>
</evidence>
<evidence type="ECO:0000313" key="9">
    <source>
        <dbReference type="EMBL" id="MBA2893418.1"/>
    </source>
</evidence>
<evidence type="ECO:0000256" key="5">
    <source>
        <dbReference type="ARBA" id="ARBA00022777"/>
    </source>
</evidence>
<gene>
    <name evidence="9" type="ORF">HNR30_004779</name>
</gene>
<dbReference type="CDD" id="cd04791">
    <property type="entry name" value="LanC_SerThrkinase"/>
    <property type="match status" value="1"/>
</dbReference>
<dbReference type="Gene3D" id="1.10.510.10">
    <property type="entry name" value="Transferase(Phosphotransferase) domain 1"/>
    <property type="match status" value="1"/>
</dbReference>
<dbReference type="InterPro" id="IPR053524">
    <property type="entry name" value="Aerial_hyphae_peptide-synth"/>
</dbReference>
<keyword evidence="2" id="KW-0723">Serine/threonine-protein kinase</keyword>
<evidence type="ECO:0000256" key="2">
    <source>
        <dbReference type="ARBA" id="ARBA00022527"/>
    </source>
</evidence>
<organism evidence="9 10">
    <name type="scientific">Nonomuraea soli</name>
    <dbReference type="NCBI Taxonomy" id="1032476"/>
    <lineage>
        <taxon>Bacteria</taxon>
        <taxon>Bacillati</taxon>
        <taxon>Actinomycetota</taxon>
        <taxon>Actinomycetes</taxon>
        <taxon>Streptosporangiales</taxon>
        <taxon>Streptosporangiaceae</taxon>
        <taxon>Nonomuraea</taxon>
    </lineage>
</organism>
<dbReference type="PANTHER" id="PTHR43289">
    <property type="entry name" value="MITOGEN-ACTIVATED PROTEIN KINASE KINASE KINASE 20-RELATED"/>
    <property type="match status" value="1"/>
</dbReference>
<dbReference type="Proteomes" id="UP000530928">
    <property type="component" value="Unassembled WGS sequence"/>
</dbReference>
<dbReference type="InterPro" id="IPR058053">
    <property type="entry name" value="RamC_C"/>
</dbReference>
<sequence>MDKRYELYCLSDPVFYDAPTGPSAFSQSSRTAPAAWERSERDDWVIYRPIAAVLPDQGWKIHVSSTLDEAEEVLEQVWLYCFEHELPFKFLRARHLLHLRNAKYADRGASGKLAAIYPRDEAQLERVTEELGTLLAGRRGPYILSDLRIGEGPLYVRYGGIAERHCLTPEGRIEPAIAAPDGTLVPDRRGPVFAPPPWVHLPHFLEPHLIARRATTFDGVPYSIDKVLHFSNGGGVYQGKDRRTGRDVVLKEARPHAGLDFAGHDAVARLSRERDALSSLAGLGAVPELIDEFTVGDHRFMVMEHIDGRPLNQVFGDRYPLAGQAGGDRAAYAAWAMGICAQVEEAVAGIHARGLVFGDLHLSNVLVRQDGRIALVDYELAMPLEDIDRAALASPGFAAPAGVTGADIDRYAMACLRLALFLPVTELFQIDRVKAVELAEVIRNGFPVSDEFLDDAVRTITGDRAIRHIPAWHSATLPDPARWPVLRRSMARAILDSATPERDDRLFPGDIEQFSTGGLNLAHGAAGVLYALDIVGAGRYPEYETWLSDRAVRPGSRLGFYDGLHGIAHVLARFGHHERALELVEIVAREHWQSLGLGLYGGLSGIGLGLLELSGLLGLADLHTQALKVVDLVASRLESERFPHAGLMHGASGPALLFLRAGEPALAERALRLDLARCRTQNDGSLQVDEGWRTMPYLDRGSVGLAWVLGEHLARHPSAELSSAYQALDLAARSPFYVQSGLFSGRAGVLAYLARHRPSGPLGGGLAGGPGGGLGGGSLGDLGGDLAGGLGGDAAGDRGDGRLVSGPSGGPGGLSGGSSGGLGGGPGGGSGGGPGGGLAGGLGGGAAVGGAVGAAGGLDDDPDVEAQLQALGWHALRHQANLAFPGERLLRLSMDLATGTAGVLLAVGAALHDSPVTLPLMAVPGPETEA</sequence>
<feature type="region of interest" description="Disordered" evidence="7">
    <location>
        <begin position="791"/>
        <end position="836"/>
    </location>
</feature>
<dbReference type="InterPro" id="IPR000719">
    <property type="entry name" value="Prot_kinase_dom"/>
</dbReference>
<evidence type="ECO:0000259" key="8">
    <source>
        <dbReference type="PROSITE" id="PS50011"/>
    </source>
</evidence>
<name>A0A7W0CLL9_9ACTN</name>
<dbReference type="InterPro" id="IPR011009">
    <property type="entry name" value="Kinase-like_dom_sf"/>
</dbReference>
<dbReference type="GO" id="GO:0005975">
    <property type="term" value="P:carbohydrate metabolic process"/>
    <property type="evidence" value="ECO:0007669"/>
    <property type="project" value="InterPro"/>
</dbReference>
<dbReference type="GO" id="GO:0005524">
    <property type="term" value="F:ATP binding"/>
    <property type="evidence" value="ECO:0007669"/>
    <property type="project" value="UniProtKB-KW"/>
</dbReference>
<dbReference type="PRINTS" id="PR01950">
    <property type="entry name" value="LANCSUPER"/>
</dbReference>
<evidence type="ECO:0000256" key="3">
    <source>
        <dbReference type="ARBA" id="ARBA00022679"/>
    </source>
</evidence>
<keyword evidence="6" id="KW-0067">ATP-binding</keyword>
<keyword evidence="3" id="KW-0808">Transferase</keyword>
<dbReference type="GO" id="GO:0031179">
    <property type="term" value="P:peptide modification"/>
    <property type="evidence" value="ECO:0007669"/>
    <property type="project" value="InterPro"/>
</dbReference>
<dbReference type="GO" id="GO:0004674">
    <property type="term" value="F:protein serine/threonine kinase activity"/>
    <property type="evidence" value="ECO:0007669"/>
    <property type="project" value="UniProtKB-KW"/>
</dbReference>
<dbReference type="PROSITE" id="PS50011">
    <property type="entry name" value="PROTEIN_KINASE_DOM"/>
    <property type="match status" value="1"/>
</dbReference>
<dbReference type="EMBL" id="JACDUR010000005">
    <property type="protein sequence ID" value="MBA2893418.1"/>
    <property type="molecule type" value="Genomic_DNA"/>
</dbReference>
<accession>A0A7W0CLL9</accession>
<dbReference type="RefSeq" id="WP_181612231.1">
    <property type="nucleotide sequence ID" value="NZ_BAABAM010000017.1"/>
</dbReference>
<dbReference type="PANTHER" id="PTHR43289:SF6">
    <property type="entry name" value="SERINE_THREONINE-PROTEIN KINASE NEKL-3"/>
    <property type="match status" value="1"/>
</dbReference>
<dbReference type="Pfam" id="PF00069">
    <property type="entry name" value="Pkinase"/>
    <property type="match status" value="1"/>
</dbReference>
<dbReference type="AlphaFoldDB" id="A0A7W0CLL9"/>
<dbReference type="InterPro" id="IPR012341">
    <property type="entry name" value="6hp_glycosidase-like_sf"/>
</dbReference>
<evidence type="ECO:0000256" key="4">
    <source>
        <dbReference type="ARBA" id="ARBA00022741"/>
    </source>
</evidence>
<dbReference type="SMART" id="SM00220">
    <property type="entry name" value="S_TKc"/>
    <property type="match status" value="1"/>
</dbReference>
<dbReference type="SUPFAM" id="SSF56112">
    <property type="entry name" value="Protein kinase-like (PK-like)"/>
    <property type="match status" value="1"/>
</dbReference>
<dbReference type="Pfam" id="PF25816">
    <property type="entry name" value="RamC_N"/>
    <property type="match status" value="1"/>
</dbReference>